<proteinExistence type="predicted"/>
<dbReference type="AlphaFoldDB" id="A0A4U8UJ41"/>
<gene>
    <name evidence="1" type="ORF">L596_000541</name>
</gene>
<name>A0A4U8UJ41_STECR</name>
<protein>
    <submittedName>
        <fullName evidence="1">Uncharacterized protein</fullName>
    </submittedName>
</protein>
<keyword evidence="2" id="KW-1185">Reference proteome</keyword>
<evidence type="ECO:0000313" key="1">
    <source>
        <dbReference type="EMBL" id="TMS32736.1"/>
    </source>
</evidence>
<reference evidence="1 2" key="2">
    <citation type="journal article" date="2019" name="G3 (Bethesda)">
        <title>Hybrid Assembly of the Genome of the Entomopathogenic Nematode Steinernema carpocapsae Identifies the X-Chromosome.</title>
        <authorList>
            <person name="Serra L."/>
            <person name="Macchietto M."/>
            <person name="Macias-Munoz A."/>
            <person name="McGill C.J."/>
            <person name="Rodriguez I.M."/>
            <person name="Rodriguez B."/>
            <person name="Murad R."/>
            <person name="Mortazavi A."/>
        </authorList>
    </citation>
    <scope>NUCLEOTIDE SEQUENCE [LARGE SCALE GENOMIC DNA]</scope>
    <source>
        <strain evidence="1 2">ALL</strain>
    </source>
</reference>
<dbReference type="EMBL" id="AZBU02000001">
    <property type="protein sequence ID" value="TMS32736.1"/>
    <property type="molecule type" value="Genomic_DNA"/>
</dbReference>
<comment type="caution">
    <text evidence="1">The sequence shown here is derived from an EMBL/GenBank/DDBJ whole genome shotgun (WGS) entry which is preliminary data.</text>
</comment>
<reference evidence="1 2" key="1">
    <citation type="journal article" date="2015" name="Genome Biol.">
        <title>Comparative genomics of Steinernema reveals deeply conserved gene regulatory networks.</title>
        <authorList>
            <person name="Dillman A.R."/>
            <person name="Macchietto M."/>
            <person name="Porter C.F."/>
            <person name="Rogers A."/>
            <person name="Williams B."/>
            <person name="Antoshechkin I."/>
            <person name="Lee M.M."/>
            <person name="Goodwin Z."/>
            <person name="Lu X."/>
            <person name="Lewis E.E."/>
            <person name="Goodrich-Blair H."/>
            <person name="Stock S.P."/>
            <person name="Adams B.J."/>
            <person name="Sternberg P.W."/>
            <person name="Mortazavi A."/>
        </authorList>
    </citation>
    <scope>NUCLEOTIDE SEQUENCE [LARGE SCALE GENOMIC DNA]</scope>
    <source>
        <strain evidence="1 2">ALL</strain>
    </source>
</reference>
<organism evidence="1 2">
    <name type="scientific">Steinernema carpocapsae</name>
    <name type="common">Entomopathogenic nematode</name>
    <dbReference type="NCBI Taxonomy" id="34508"/>
    <lineage>
        <taxon>Eukaryota</taxon>
        <taxon>Metazoa</taxon>
        <taxon>Ecdysozoa</taxon>
        <taxon>Nematoda</taxon>
        <taxon>Chromadorea</taxon>
        <taxon>Rhabditida</taxon>
        <taxon>Tylenchina</taxon>
        <taxon>Panagrolaimomorpha</taxon>
        <taxon>Strongyloidoidea</taxon>
        <taxon>Steinernematidae</taxon>
        <taxon>Steinernema</taxon>
    </lineage>
</organism>
<evidence type="ECO:0000313" key="2">
    <source>
        <dbReference type="Proteomes" id="UP000298663"/>
    </source>
</evidence>
<accession>A0A4U8UJ41</accession>
<sequence>MKHEFRSCTTFQTVRACWRTVTATNKPFRPRRPRMCEQGTFQNCGFCGNNDHNEVNRRPWRRVLLDTDENGSSPKNDDLQEIDI</sequence>
<dbReference type="Proteomes" id="UP000298663">
    <property type="component" value="Unassembled WGS sequence"/>
</dbReference>